<dbReference type="Gene3D" id="3.40.50.2000">
    <property type="entry name" value="Glycogen Phosphorylase B"/>
    <property type="match status" value="2"/>
</dbReference>
<gene>
    <name evidence="4" type="ORF">RsY01_1197</name>
</gene>
<feature type="domain" description="Glucosyltransferase 3-like C-terminal" evidence="3">
    <location>
        <begin position="157"/>
        <end position="306"/>
    </location>
</feature>
<dbReference type="EMBL" id="BEDT01000002">
    <property type="protein sequence ID" value="GAX47597.1"/>
    <property type="molecule type" value="Genomic_DNA"/>
</dbReference>
<name>A0A224X003_9LACT</name>
<dbReference type="InterPro" id="IPR058591">
    <property type="entry name" value="Gtf3_N"/>
</dbReference>
<sequence>MNYMTHTLEPWMPVGATKPKDDIAKIATEIGWNRLEIDRATQETTADNLVSNLTASDIVVHQFPSYLSLAFEENFQQAVQETGAKFIILIHDFEPLRLSARQDSDREYALLNRADGLIVHTTEMAKALNIPIPTFILGLFDYLTDSQIPDRNPSQNLIFAGTLTKAPWLKNFPLPIKVFGNLPRKWSPADLAPTLKLQDILPQDSAPAELPDGIGLVWDTDDTENTHYQTYQRLNSPHKLSLYLAAELPVILPSFSPFADFITQHHLGISLDDLSQLPLTFDYDPIMGKKIGHALRHGNHTKKLLQELEQFYETK</sequence>
<feature type="domain" description="Glucosyltransferase 3-like N-terminal" evidence="2">
    <location>
        <begin position="2"/>
        <end position="128"/>
    </location>
</feature>
<evidence type="ECO:0000259" key="3">
    <source>
        <dbReference type="Pfam" id="PF26337"/>
    </source>
</evidence>
<comment type="caution">
    <text evidence="4">The sequence shown here is derived from an EMBL/GenBank/DDBJ whole genome shotgun (WGS) entry which is preliminary data.</text>
</comment>
<dbReference type="OrthoDB" id="9790931at2"/>
<evidence type="ECO:0000259" key="2">
    <source>
        <dbReference type="Pfam" id="PF26334"/>
    </source>
</evidence>
<reference evidence="5" key="1">
    <citation type="submission" date="2017-08" db="EMBL/GenBank/DDBJ databases">
        <title>Draft genome sequence of Lactococcus sp. strain Rs-Y01, isolated from the gut of the lower termite Reticulitermes speratus.</title>
        <authorList>
            <person name="Ohkuma M."/>
            <person name="Yuki M."/>
        </authorList>
    </citation>
    <scope>NUCLEOTIDE SEQUENCE [LARGE SCALE GENOMIC DNA]</scope>
    <source>
        <strain evidence="5">Rs-Y01</strain>
    </source>
</reference>
<evidence type="ECO:0000313" key="4">
    <source>
        <dbReference type="EMBL" id="GAX47597.1"/>
    </source>
</evidence>
<evidence type="ECO:0000313" key="5">
    <source>
        <dbReference type="Proteomes" id="UP000218689"/>
    </source>
</evidence>
<evidence type="ECO:0008006" key="6">
    <source>
        <dbReference type="Google" id="ProtNLM"/>
    </source>
</evidence>
<organism evidence="4 5">
    <name type="scientific">Pseudolactococcus reticulitermitis</name>
    <dbReference type="NCBI Taxonomy" id="2025039"/>
    <lineage>
        <taxon>Bacteria</taxon>
        <taxon>Bacillati</taxon>
        <taxon>Bacillota</taxon>
        <taxon>Bacilli</taxon>
        <taxon>Lactobacillales</taxon>
        <taxon>Streptococcaceae</taxon>
        <taxon>Pseudolactococcus</taxon>
    </lineage>
</organism>
<dbReference type="PIRSF" id="PIRSF007023">
    <property type="entry name" value="UDP-Galf_transf"/>
    <property type="match status" value="1"/>
</dbReference>
<keyword evidence="5" id="KW-1185">Reference proteome</keyword>
<keyword evidence="1" id="KW-0808">Transferase</keyword>
<dbReference type="InterPro" id="IPR058592">
    <property type="entry name" value="Gtf3_C"/>
</dbReference>
<dbReference type="Proteomes" id="UP000218689">
    <property type="component" value="Unassembled WGS sequence"/>
</dbReference>
<proteinExistence type="predicted"/>
<dbReference type="AlphaFoldDB" id="A0A224X003"/>
<dbReference type="Pfam" id="PF26334">
    <property type="entry name" value="Gtf3_N"/>
    <property type="match status" value="1"/>
</dbReference>
<dbReference type="Pfam" id="PF26337">
    <property type="entry name" value="Gtf3_C"/>
    <property type="match status" value="1"/>
</dbReference>
<accession>A0A224X003</accession>
<evidence type="ECO:0000256" key="1">
    <source>
        <dbReference type="ARBA" id="ARBA00022679"/>
    </source>
</evidence>
<protein>
    <recommendedName>
        <fullName evidence="6">Beta-1,6-galactofuranosyltransferase</fullName>
    </recommendedName>
</protein>